<evidence type="ECO:0000256" key="9">
    <source>
        <dbReference type="ARBA" id="ARBA00022989"/>
    </source>
</evidence>
<organism evidence="16 19">
    <name type="scientific">Kosakonia radicincitans</name>
    <dbReference type="NCBI Taxonomy" id="283686"/>
    <lineage>
        <taxon>Bacteria</taxon>
        <taxon>Pseudomonadati</taxon>
        <taxon>Pseudomonadota</taxon>
        <taxon>Gammaproteobacteria</taxon>
        <taxon>Enterobacterales</taxon>
        <taxon>Enterobacteriaceae</taxon>
        <taxon>Kosakonia</taxon>
    </lineage>
</organism>
<evidence type="ECO:0000256" key="6">
    <source>
        <dbReference type="ARBA" id="ARBA00022519"/>
    </source>
</evidence>
<evidence type="ECO:0000313" key="18">
    <source>
        <dbReference type="Proteomes" id="UP000198760"/>
    </source>
</evidence>
<evidence type="ECO:0000313" key="17">
    <source>
        <dbReference type="EMBL" id="SFT60418.1"/>
    </source>
</evidence>
<protein>
    <recommendedName>
        <fullName evidence="3">Biopolymer transport protein ExbB</fullName>
    </recommendedName>
</protein>
<dbReference type="EMBL" id="FOYJ01000002">
    <property type="protein sequence ID" value="SFR02651.1"/>
    <property type="molecule type" value="Genomic_DNA"/>
</dbReference>
<evidence type="ECO:0000256" key="14">
    <source>
        <dbReference type="SAM" id="Phobius"/>
    </source>
</evidence>
<feature type="transmembrane region" description="Helical" evidence="14">
    <location>
        <begin position="21"/>
        <end position="39"/>
    </location>
</feature>
<evidence type="ECO:0000256" key="1">
    <source>
        <dbReference type="ARBA" id="ARBA00004429"/>
    </source>
</evidence>
<keyword evidence="4 12" id="KW-0813">Transport</keyword>
<keyword evidence="8 12" id="KW-0653">Protein transport</keyword>
<evidence type="ECO:0000256" key="3">
    <source>
        <dbReference type="ARBA" id="ARBA00022093"/>
    </source>
</evidence>
<dbReference type="GO" id="GO:0022857">
    <property type="term" value="F:transmembrane transporter activity"/>
    <property type="evidence" value="ECO:0007669"/>
    <property type="project" value="InterPro"/>
</dbReference>
<feature type="transmembrane region" description="Helical" evidence="14">
    <location>
        <begin position="216"/>
        <end position="241"/>
    </location>
</feature>
<dbReference type="PANTHER" id="PTHR30625:SF16">
    <property type="entry name" value="BIOPOLYMER TRANSPORT PROTEIN EXBB"/>
    <property type="match status" value="1"/>
</dbReference>
<evidence type="ECO:0000256" key="13">
    <source>
        <dbReference type="SAM" id="Coils"/>
    </source>
</evidence>
<evidence type="ECO:0000256" key="2">
    <source>
        <dbReference type="ARBA" id="ARBA00011471"/>
    </source>
</evidence>
<dbReference type="EMBL" id="FPAV01000002">
    <property type="protein sequence ID" value="SFT60418.1"/>
    <property type="molecule type" value="Genomic_DNA"/>
</dbReference>
<evidence type="ECO:0000256" key="7">
    <source>
        <dbReference type="ARBA" id="ARBA00022692"/>
    </source>
</evidence>
<reference evidence="18 19" key="1">
    <citation type="submission" date="2016-10" db="EMBL/GenBank/DDBJ databases">
        <authorList>
            <person name="Varghese N."/>
            <person name="Submissions S."/>
        </authorList>
    </citation>
    <scope>NUCLEOTIDE SEQUENCE [LARGE SCALE GENOMIC DNA]</scope>
    <source>
        <strain evidence="17 18">NFIX06</strain>
        <strain evidence="16 19">NFIX08</strain>
    </source>
</reference>
<keyword evidence="9 14" id="KW-1133">Transmembrane helix</keyword>
<evidence type="ECO:0000313" key="16">
    <source>
        <dbReference type="EMBL" id="SFR02651.1"/>
    </source>
</evidence>
<evidence type="ECO:0000313" key="19">
    <source>
        <dbReference type="Proteomes" id="UP000199173"/>
    </source>
</evidence>
<evidence type="ECO:0000256" key="12">
    <source>
        <dbReference type="RuleBase" id="RU004057"/>
    </source>
</evidence>
<feature type="transmembrane region" description="Helical" evidence="14">
    <location>
        <begin position="108"/>
        <end position="127"/>
    </location>
</feature>
<gene>
    <name evidence="17" type="ORF">SAMN03159428_01326</name>
    <name evidence="16" type="ORF">SAMN03159514_01018</name>
</gene>
<keyword evidence="10 14" id="KW-0472">Membrane</keyword>
<dbReference type="GO" id="GO:0017038">
    <property type="term" value="P:protein import"/>
    <property type="evidence" value="ECO:0007669"/>
    <property type="project" value="TreeGrafter"/>
</dbReference>
<comment type="subcellular location">
    <subcellularLocation>
        <location evidence="1">Cell inner membrane</location>
        <topology evidence="1">Multi-pass membrane protein</topology>
    </subcellularLocation>
    <subcellularLocation>
        <location evidence="12">Membrane</location>
        <topology evidence="12">Multi-pass membrane protein</topology>
    </subcellularLocation>
</comment>
<evidence type="ECO:0000259" key="15">
    <source>
        <dbReference type="Pfam" id="PF01618"/>
    </source>
</evidence>
<keyword evidence="5" id="KW-1003">Cell membrane</keyword>
<feature type="transmembrane region" description="Helical" evidence="14">
    <location>
        <begin position="261"/>
        <end position="282"/>
    </location>
</feature>
<dbReference type="InterPro" id="IPR014164">
    <property type="entry name" value="TonB_ExbB_1"/>
</dbReference>
<evidence type="ECO:0000256" key="4">
    <source>
        <dbReference type="ARBA" id="ARBA00022448"/>
    </source>
</evidence>
<sequence>MSVHTNSEKSDDASGAAKIRVNFSLPLLLLIAASMAVRAEPQAIPVNAVSASATSESVQSPVQPHLIPATTEATQPAGTTRPVVTVAAKPPMLTDFSPLALYHHADRIVKAVILILIFSSVLSWSIWSGKTLELLVRGRRLRKNLLLLTGKRSLHQCGELSAKSCEQMRQVALNELDRANDRLSTQAVQALRDRVVALIQRIEAAEARLATRGASILATTSAVAPFIGLFGTVWGIMHSFISIAQSQTTNLSVVAPGIAEALFTTALGLVVAIPAVILYNVIGRLITGYRLLLAESMTLTLCLLSHDLDALEQNSHPLLTRAS</sequence>
<evidence type="ECO:0000256" key="10">
    <source>
        <dbReference type="ARBA" id="ARBA00023136"/>
    </source>
</evidence>
<comment type="similarity">
    <text evidence="12">Belongs to the exbB/tolQ family.</text>
</comment>
<dbReference type="AlphaFoldDB" id="A0AAX2ENF7"/>
<dbReference type="Pfam" id="PF01618">
    <property type="entry name" value="MotA_ExbB"/>
    <property type="match status" value="1"/>
</dbReference>
<keyword evidence="13" id="KW-0175">Coiled coil</keyword>
<evidence type="ECO:0000256" key="5">
    <source>
        <dbReference type="ARBA" id="ARBA00022475"/>
    </source>
</evidence>
<dbReference type="RefSeq" id="WP_083596707.1">
    <property type="nucleotide sequence ID" value="NZ_FONC01000004.1"/>
</dbReference>
<dbReference type="GO" id="GO:0005886">
    <property type="term" value="C:plasma membrane"/>
    <property type="evidence" value="ECO:0007669"/>
    <property type="project" value="UniProtKB-SubCell"/>
</dbReference>
<dbReference type="InterPro" id="IPR002898">
    <property type="entry name" value="MotA_ExbB_proton_chnl"/>
</dbReference>
<dbReference type="PANTHER" id="PTHR30625">
    <property type="entry name" value="PROTEIN TOLQ"/>
    <property type="match status" value="1"/>
</dbReference>
<keyword evidence="18" id="KW-1185">Reference proteome</keyword>
<comment type="caution">
    <text evidence="16">The sequence shown here is derived from an EMBL/GenBank/DDBJ whole genome shotgun (WGS) entry which is preliminary data.</text>
</comment>
<evidence type="ECO:0000256" key="8">
    <source>
        <dbReference type="ARBA" id="ARBA00022927"/>
    </source>
</evidence>
<feature type="domain" description="MotA/TolQ/ExbB proton channel" evidence="15">
    <location>
        <begin position="197"/>
        <end position="286"/>
    </location>
</feature>
<proteinExistence type="inferred from homology"/>
<dbReference type="Proteomes" id="UP000199173">
    <property type="component" value="Unassembled WGS sequence"/>
</dbReference>
<comment type="subunit">
    <text evidence="2">The accessory proteins ExbB and ExbD seem to form a complex with TonB.</text>
</comment>
<comment type="function">
    <text evidence="11">Involved in the TonB-dependent energy-dependent transport of various receptor-bound substrates. Protects ExbD from proteolytic degradation and functionally stabilizes TonB.</text>
</comment>
<evidence type="ECO:0000256" key="11">
    <source>
        <dbReference type="ARBA" id="ARBA00024816"/>
    </source>
</evidence>
<feature type="coiled-coil region" evidence="13">
    <location>
        <begin position="162"/>
        <end position="208"/>
    </location>
</feature>
<dbReference type="InterPro" id="IPR050790">
    <property type="entry name" value="ExbB/TolQ_transport"/>
</dbReference>
<name>A0AAX2ENF7_9ENTR</name>
<dbReference type="NCBIfam" id="TIGR02797">
    <property type="entry name" value="exbB"/>
    <property type="match status" value="1"/>
</dbReference>
<dbReference type="Proteomes" id="UP000198760">
    <property type="component" value="Unassembled WGS sequence"/>
</dbReference>
<keyword evidence="7 14" id="KW-0812">Transmembrane</keyword>
<keyword evidence="6" id="KW-0997">Cell inner membrane</keyword>
<accession>A0AAX2ENF7</accession>